<dbReference type="SMART" id="SM00953">
    <property type="entry name" value="RES"/>
    <property type="match status" value="1"/>
</dbReference>
<proteinExistence type="predicted"/>
<feature type="domain" description="RES" evidence="1">
    <location>
        <begin position="37"/>
        <end position="184"/>
    </location>
</feature>
<name>A0ABW3IWT5_9RHOB</name>
<evidence type="ECO:0000259" key="1">
    <source>
        <dbReference type="SMART" id="SM00953"/>
    </source>
</evidence>
<reference evidence="3" key="1">
    <citation type="journal article" date="2019" name="Int. J. Syst. Evol. Microbiol.">
        <title>The Global Catalogue of Microorganisms (GCM) 10K type strain sequencing project: providing services to taxonomists for standard genome sequencing and annotation.</title>
        <authorList>
            <consortium name="The Broad Institute Genomics Platform"/>
            <consortium name="The Broad Institute Genome Sequencing Center for Infectious Disease"/>
            <person name="Wu L."/>
            <person name="Ma J."/>
        </authorList>
    </citation>
    <scope>NUCLEOTIDE SEQUENCE [LARGE SCALE GENOMIC DNA]</scope>
    <source>
        <strain evidence="3">CCUG 60524</strain>
    </source>
</reference>
<protein>
    <submittedName>
        <fullName evidence="2">RES family NAD+ phosphorylase</fullName>
    </submittedName>
</protein>
<dbReference type="EMBL" id="JBHTJT010000060">
    <property type="protein sequence ID" value="MFD0982647.1"/>
    <property type="molecule type" value="Genomic_DNA"/>
</dbReference>
<sequence>MSAFVLPASARIGRHHKIAAGWVLFRNHHKDYPGATFNPCAGDPTRFAPLHTATGDCIPTLYAASTFDAAAYETVFREPPGRYASYLRQKLQNRGVSRIAPTADLHLVPFFTPELGSLGLSEDSVFRPAETVYAFCRRLAELAWRDNPTAQGVVWSSVRDSQAHAMVLFGDRLTPSDFDVLETRMVATDPTLLDEFSDTAARSGTIISK</sequence>
<keyword evidence="3" id="KW-1185">Reference proteome</keyword>
<comment type="caution">
    <text evidence="2">The sequence shown here is derived from an EMBL/GenBank/DDBJ whole genome shotgun (WGS) entry which is preliminary data.</text>
</comment>
<evidence type="ECO:0000313" key="3">
    <source>
        <dbReference type="Proteomes" id="UP001597108"/>
    </source>
</evidence>
<dbReference type="Pfam" id="PF08808">
    <property type="entry name" value="RES"/>
    <property type="match status" value="1"/>
</dbReference>
<dbReference type="RefSeq" id="WP_386078911.1">
    <property type="nucleotide sequence ID" value="NZ_JBHTJT010000060.1"/>
</dbReference>
<dbReference type="InterPro" id="IPR014914">
    <property type="entry name" value="RES_dom"/>
</dbReference>
<dbReference type="Proteomes" id="UP001597108">
    <property type="component" value="Unassembled WGS sequence"/>
</dbReference>
<gene>
    <name evidence="2" type="ORF">ACFQ2S_23720</name>
</gene>
<accession>A0ABW3IWT5</accession>
<evidence type="ECO:0000313" key="2">
    <source>
        <dbReference type="EMBL" id="MFD0982647.1"/>
    </source>
</evidence>
<organism evidence="2 3">
    <name type="scientific">Tropicimonas aquimaris</name>
    <dbReference type="NCBI Taxonomy" id="914152"/>
    <lineage>
        <taxon>Bacteria</taxon>
        <taxon>Pseudomonadati</taxon>
        <taxon>Pseudomonadota</taxon>
        <taxon>Alphaproteobacteria</taxon>
        <taxon>Rhodobacterales</taxon>
        <taxon>Roseobacteraceae</taxon>
        <taxon>Tropicimonas</taxon>
    </lineage>
</organism>